<dbReference type="Pfam" id="PF13377">
    <property type="entry name" value="Peripla_BP_3"/>
    <property type="match status" value="1"/>
</dbReference>
<name>A0ABW2DK38_9BACT</name>
<dbReference type="SUPFAM" id="SSF53822">
    <property type="entry name" value="Periplasmic binding protein-like I"/>
    <property type="match status" value="1"/>
</dbReference>
<dbReference type="InterPro" id="IPR028082">
    <property type="entry name" value="Peripla_BP_I"/>
</dbReference>
<dbReference type="GO" id="GO:0003677">
    <property type="term" value="F:DNA binding"/>
    <property type="evidence" value="ECO:0007669"/>
    <property type="project" value="UniProtKB-KW"/>
</dbReference>
<evidence type="ECO:0000256" key="3">
    <source>
        <dbReference type="ARBA" id="ARBA00023163"/>
    </source>
</evidence>
<dbReference type="Pfam" id="PF00356">
    <property type="entry name" value="LacI"/>
    <property type="match status" value="1"/>
</dbReference>
<evidence type="ECO:0000313" key="6">
    <source>
        <dbReference type="Proteomes" id="UP001596405"/>
    </source>
</evidence>
<dbReference type="PANTHER" id="PTHR30146:SF109">
    <property type="entry name" value="HTH-TYPE TRANSCRIPTIONAL REGULATOR GALS"/>
    <property type="match status" value="1"/>
</dbReference>
<organism evidence="5 6">
    <name type="scientific">Rufibacter roseus</name>
    <dbReference type="NCBI Taxonomy" id="1567108"/>
    <lineage>
        <taxon>Bacteria</taxon>
        <taxon>Pseudomonadati</taxon>
        <taxon>Bacteroidota</taxon>
        <taxon>Cytophagia</taxon>
        <taxon>Cytophagales</taxon>
        <taxon>Hymenobacteraceae</taxon>
        <taxon>Rufibacter</taxon>
    </lineage>
</organism>
<dbReference type="InterPro" id="IPR010982">
    <property type="entry name" value="Lambda_DNA-bd_dom_sf"/>
</dbReference>
<dbReference type="PANTHER" id="PTHR30146">
    <property type="entry name" value="LACI-RELATED TRANSCRIPTIONAL REPRESSOR"/>
    <property type="match status" value="1"/>
</dbReference>
<evidence type="ECO:0000256" key="2">
    <source>
        <dbReference type="ARBA" id="ARBA00023125"/>
    </source>
</evidence>
<sequence>MRNKVSLKDIAQKVGVSTAAVSYALNKEKEGKVSDEMAAKIRATAKELNYQPNQIAKSLKIGRTNTLGLIIADVSNPFFATIARVVEDEAKAHGYTVVFGSSDEKAERSWDLINVLANRQVDGLIIAPSEASEDQILYLKEQKIPFVLIDRYYPDIPSSFVVLDNYKAAYDAVFHLIENGRKRVGMLAYKTNLYHMQERKRGYQEALQAAELPVGKSLLKEVKHDDTKNGVKAAIDAMLASPEGLDALFFATNTLAIHGLKYIDSLNLKVPTDLAIVSFDEGEAFDFYYCPLTHIKQPVDEIGKEAVQLLLDQMSSSNGRIGQIHFEPELIIRQSSGA</sequence>
<gene>
    <name evidence="5" type="ORF">ACFQHR_05320</name>
</gene>
<dbReference type="SMART" id="SM00354">
    <property type="entry name" value="HTH_LACI"/>
    <property type="match status" value="1"/>
</dbReference>
<evidence type="ECO:0000313" key="5">
    <source>
        <dbReference type="EMBL" id="MFC6997034.1"/>
    </source>
</evidence>
<proteinExistence type="predicted"/>
<dbReference type="RefSeq" id="WP_066623099.1">
    <property type="nucleotide sequence ID" value="NZ_JBHSYQ010000003.1"/>
</dbReference>
<dbReference type="InterPro" id="IPR000843">
    <property type="entry name" value="HTH_LacI"/>
</dbReference>
<evidence type="ECO:0000256" key="1">
    <source>
        <dbReference type="ARBA" id="ARBA00023015"/>
    </source>
</evidence>
<dbReference type="InterPro" id="IPR046335">
    <property type="entry name" value="LacI/GalR-like_sensor"/>
</dbReference>
<keyword evidence="2 5" id="KW-0238">DNA-binding</keyword>
<evidence type="ECO:0000259" key="4">
    <source>
        <dbReference type="PROSITE" id="PS50932"/>
    </source>
</evidence>
<accession>A0ABW2DK38</accession>
<dbReference type="PROSITE" id="PS50932">
    <property type="entry name" value="HTH_LACI_2"/>
    <property type="match status" value="1"/>
</dbReference>
<dbReference type="Proteomes" id="UP001596405">
    <property type="component" value="Unassembled WGS sequence"/>
</dbReference>
<feature type="domain" description="HTH lacI-type" evidence="4">
    <location>
        <begin position="5"/>
        <end position="61"/>
    </location>
</feature>
<keyword evidence="1" id="KW-0805">Transcription regulation</keyword>
<reference evidence="6" key="1">
    <citation type="journal article" date="2019" name="Int. J. Syst. Evol. Microbiol.">
        <title>The Global Catalogue of Microorganisms (GCM) 10K type strain sequencing project: providing services to taxonomists for standard genome sequencing and annotation.</title>
        <authorList>
            <consortium name="The Broad Institute Genomics Platform"/>
            <consortium name="The Broad Institute Genome Sequencing Center for Infectious Disease"/>
            <person name="Wu L."/>
            <person name="Ma J."/>
        </authorList>
    </citation>
    <scope>NUCLEOTIDE SEQUENCE [LARGE SCALE GENOMIC DNA]</scope>
    <source>
        <strain evidence="6">CGMCC 4.7393</strain>
    </source>
</reference>
<protein>
    <submittedName>
        <fullName evidence="5">LacI family DNA-binding transcriptional regulator</fullName>
    </submittedName>
</protein>
<dbReference type="CDD" id="cd01392">
    <property type="entry name" value="HTH_LacI"/>
    <property type="match status" value="1"/>
</dbReference>
<dbReference type="Gene3D" id="1.10.260.40">
    <property type="entry name" value="lambda repressor-like DNA-binding domains"/>
    <property type="match status" value="1"/>
</dbReference>
<dbReference type="CDD" id="cd19977">
    <property type="entry name" value="PBP1_EndR-like"/>
    <property type="match status" value="1"/>
</dbReference>
<keyword evidence="3" id="KW-0804">Transcription</keyword>
<dbReference type="Gene3D" id="3.40.50.2300">
    <property type="match status" value="2"/>
</dbReference>
<dbReference type="SUPFAM" id="SSF47413">
    <property type="entry name" value="lambda repressor-like DNA-binding domains"/>
    <property type="match status" value="1"/>
</dbReference>
<comment type="caution">
    <text evidence="5">The sequence shown here is derived from an EMBL/GenBank/DDBJ whole genome shotgun (WGS) entry which is preliminary data.</text>
</comment>
<keyword evidence="6" id="KW-1185">Reference proteome</keyword>
<dbReference type="EMBL" id="JBHSYQ010000003">
    <property type="protein sequence ID" value="MFC6997034.1"/>
    <property type="molecule type" value="Genomic_DNA"/>
</dbReference>